<reference evidence="2 3" key="1">
    <citation type="submission" date="2019-01" db="EMBL/GenBank/DDBJ databases">
        <title>A draft genome assembly of the solar-powered sea slug Elysia chlorotica.</title>
        <authorList>
            <person name="Cai H."/>
            <person name="Li Q."/>
            <person name="Fang X."/>
            <person name="Li J."/>
            <person name="Curtis N.E."/>
            <person name="Altenburger A."/>
            <person name="Shibata T."/>
            <person name="Feng M."/>
            <person name="Maeda T."/>
            <person name="Schwartz J.A."/>
            <person name="Shigenobu S."/>
            <person name="Lundholm N."/>
            <person name="Nishiyama T."/>
            <person name="Yang H."/>
            <person name="Hasebe M."/>
            <person name="Li S."/>
            <person name="Pierce S.K."/>
            <person name="Wang J."/>
        </authorList>
    </citation>
    <scope>NUCLEOTIDE SEQUENCE [LARGE SCALE GENOMIC DNA]</scope>
    <source>
        <strain evidence="2">EC2010</strain>
        <tissue evidence="2">Whole organism of an adult</tissue>
    </source>
</reference>
<dbReference type="Proteomes" id="UP000271974">
    <property type="component" value="Unassembled WGS sequence"/>
</dbReference>
<proteinExistence type="predicted"/>
<evidence type="ECO:0000313" key="3">
    <source>
        <dbReference type="Proteomes" id="UP000271974"/>
    </source>
</evidence>
<keyword evidence="1" id="KW-0732">Signal</keyword>
<evidence type="ECO:0000256" key="1">
    <source>
        <dbReference type="SAM" id="SignalP"/>
    </source>
</evidence>
<gene>
    <name evidence="2" type="ORF">EGW08_011571</name>
</gene>
<accession>A0A3S1HJE4</accession>
<feature type="chain" id="PRO_5018706201" evidence="1">
    <location>
        <begin position="23"/>
        <end position="120"/>
    </location>
</feature>
<feature type="non-terminal residue" evidence="2">
    <location>
        <position position="1"/>
    </location>
</feature>
<name>A0A3S1HJE4_ELYCH</name>
<keyword evidence="3" id="KW-1185">Reference proteome</keyword>
<protein>
    <submittedName>
        <fullName evidence="2">Uncharacterized protein</fullName>
    </submittedName>
</protein>
<sequence length="120" mass="13489">FKIIELLLFVSAIIKVLERAYAESPSCAGNRTATYLLNTRGFSCETLYLPSINDNTTDSFNCSLIKDTKDCETGYTESLCGNLYVWLLDRFWLATAEEFYPECVSYLESEMSPLPPSPAS</sequence>
<feature type="signal peptide" evidence="1">
    <location>
        <begin position="1"/>
        <end position="22"/>
    </location>
</feature>
<organism evidence="2 3">
    <name type="scientific">Elysia chlorotica</name>
    <name type="common">Eastern emerald elysia</name>
    <name type="synonym">Sea slug</name>
    <dbReference type="NCBI Taxonomy" id="188477"/>
    <lineage>
        <taxon>Eukaryota</taxon>
        <taxon>Metazoa</taxon>
        <taxon>Spiralia</taxon>
        <taxon>Lophotrochozoa</taxon>
        <taxon>Mollusca</taxon>
        <taxon>Gastropoda</taxon>
        <taxon>Heterobranchia</taxon>
        <taxon>Euthyneura</taxon>
        <taxon>Panpulmonata</taxon>
        <taxon>Sacoglossa</taxon>
        <taxon>Placobranchoidea</taxon>
        <taxon>Plakobranchidae</taxon>
        <taxon>Elysia</taxon>
    </lineage>
</organism>
<dbReference type="EMBL" id="RQTK01000379">
    <property type="protein sequence ID" value="RUS80667.1"/>
    <property type="molecule type" value="Genomic_DNA"/>
</dbReference>
<comment type="caution">
    <text evidence="2">The sequence shown here is derived from an EMBL/GenBank/DDBJ whole genome shotgun (WGS) entry which is preliminary data.</text>
</comment>
<evidence type="ECO:0000313" key="2">
    <source>
        <dbReference type="EMBL" id="RUS80667.1"/>
    </source>
</evidence>
<dbReference type="OrthoDB" id="6207867at2759"/>
<dbReference type="AlphaFoldDB" id="A0A3S1HJE4"/>